<dbReference type="GO" id="GO:0005886">
    <property type="term" value="C:plasma membrane"/>
    <property type="evidence" value="ECO:0007669"/>
    <property type="project" value="UniProtKB-SubCell"/>
</dbReference>
<feature type="transmembrane region" description="Helical" evidence="7">
    <location>
        <begin position="48"/>
        <end position="69"/>
    </location>
</feature>
<feature type="domain" description="Major facilitator superfamily (MFS) profile" evidence="8">
    <location>
        <begin position="10"/>
        <end position="399"/>
    </location>
</feature>
<dbReference type="InterPro" id="IPR020846">
    <property type="entry name" value="MFS_dom"/>
</dbReference>
<proteinExistence type="predicted"/>
<dbReference type="InterPro" id="IPR001958">
    <property type="entry name" value="Tet-R_TetA/multi-R_MdtG-like"/>
</dbReference>
<feature type="transmembrane region" description="Helical" evidence="7">
    <location>
        <begin position="252"/>
        <end position="271"/>
    </location>
</feature>
<sequence>MQKIEAQKRNVVIMWAANFLIASSMTMVLPFLSLFIDSMGSYSTDYVQKWAGLSFGVTFVTAFLFSPLWGRFGDKFGRKKILIISAIGLGCSVLLMTWVDNVYQLFTLRLFMGVFTGFISTSQALIAAQTPKKISGKVLGTLQTGNVSGALFGPLFGGILADLTGFRYTFFITAIVMVLTAMVVFFGVREFILQDKKEGKQNSLSSKEVIKHVVSHPVLLMIMFVSLLIQAANFSIQPLLALFVTELHGPESNAFFAGLVFSATGLGNLLFTRQWGKIGDRIGYDKVMVAVMLLGALFFFPQGMATSIWQLIVLRILFGVAIGGFIPSRVAFIRQVSPFSVQGEVLGYNNSFRFLGNVIGPMMGGLMAGVYGISFVFYSMSGLFLVSAVLLLLSMAKQRRAHHQPATAQSRNV</sequence>
<feature type="transmembrane region" description="Helical" evidence="7">
    <location>
        <begin position="209"/>
        <end position="232"/>
    </location>
</feature>
<dbReference type="AlphaFoldDB" id="A0A4R6U851"/>
<dbReference type="PRINTS" id="PR01035">
    <property type="entry name" value="TCRTETA"/>
</dbReference>
<evidence type="ECO:0000313" key="10">
    <source>
        <dbReference type="Proteomes" id="UP000295632"/>
    </source>
</evidence>
<dbReference type="InterPro" id="IPR036259">
    <property type="entry name" value="MFS_trans_sf"/>
</dbReference>
<organism evidence="9 10">
    <name type="scientific">Aureibacillus halotolerans</name>
    <dbReference type="NCBI Taxonomy" id="1508390"/>
    <lineage>
        <taxon>Bacteria</taxon>
        <taxon>Bacillati</taxon>
        <taxon>Bacillota</taxon>
        <taxon>Bacilli</taxon>
        <taxon>Bacillales</taxon>
        <taxon>Bacillaceae</taxon>
        <taxon>Aureibacillus</taxon>
    </lineage>
</organism>
<feature type="transmembrane region" description="Helical" evidence="7">
    <location>
        <begin position="81"/>
        <end position="99"/>
    </location>
</feature>
<dbReference type="Gene3D" id="1.20.1250.20">
    <property type="entry name" value="MFS general substrate transporter like domains"/>
    <property type="match status" value="2"/>
</dbReference>
<dbReference type="PROSITE" id="PS50850">
    <property type="entry name" value="MFS"/>
    <property type="match status" value="1"/>
</dbReference>
<keyword evidence="6 7" id="KW-0472">Membrane</keyword>
<feature type="transmembrane region" description="Helical" evidence="7">
    <location>
        <begin position="377"/>
        <end position="396"/>
    </location>
</feature>
<keyword evidence="2" id="KW-0813">Transport</keyword>
<feature type="transmembrane region" description="Helical" evidence="7">
    <location>
        <begin position="138"/>
        <end position="160"/>
    </location>
</feature>
<dbReference type="PANTHER" id="PTHR43414:SF3">
    <property type="entry name" value="LMO2377 PROTEIN"/>
    <property type="match status" value="1"/>
</dbReference>
<evidence type="ECO:0000256" key="6">
    <source>
        <dbReference type="ARBA" id="ARBA00023136"/>
    </source>
</evidence>
<feature type="transmembrane region" description="Helical" evidence="7">
    <location>
        <begin position="105"/>
        <end position="126"/>
    </location>
</feature>
<feature type="transmembrane region" description="Helical" evidence="7">
    <location>
        <begin position="352"/>
        <end position="371"/>
    </location>
</feature>
<gene>
    <name evidence="9" type="ORF">EV213_101169</name>
</gene>
<dbReference type="SUPFAM" id="SSF103473">
    <property type="entry name" value="MFS general substrate transporter"/>
    <property type="match status" value="1"/>
</dbReference>
<dbReference type="EMBL" id="SNYJ01000001">
    <property type="protein sequence ID" value="TDQ42740.1"/>
    <property type="molecule type" value="Genomic_DNA"/>
</dbReference>
<feature type="transmembrane region" description="Helical" evidence="7">
    <location>
        <begin position="283"/>
        <end position="300"/>
    </location>
</feature>
<evidence type="ECO:0000259" key="8">
    <source>
        <dbReference type="PROSITE" id="PS50850"/>
    </source>
</evidence>
<feature type="transmembrane region" description="Helical" evidence="7">
    <location>
        <begin position="166"/>
        <end position="188"/>
    </location>
</feature>
<evidence type="ECO:0000256" key="5">
    <source>
        <dbReference type="ARBA" id="ARBA00022989"/>
    </source>
</evidence>
<name>A0A4R6U851_9BACI</name>
<dbReference type="Proteomes" id="UP000295632">
    <property type="component" value="Unassembled WGS sequence"/>
</dbReference>
<feature type="transmembrane region" description="Helical" evidence="7">
    <location>
        <begin position="312"/>
        <end position="332"/>
    </location>
</feature>
<feature type="transmembrane region" description="Helical" evidence="7">
    <location>
        <begin position="12"/>
        <end position="36"/>
    </location>
</feature>
<accession>A0A4R6U851</accession>
<dbReference type="RefSeq" id="WP_279512742.1">
    <property type="nucleotide sequence ID" value="NZ_SNYJ01000001.1"/>
</dbReference>
<comment type="caution">
    <text evidence="9">The sequence shown here is derived from an EMBL/GenBank/DDBJ whole genome shotgun (WGS) entry which is preliminary data.</text>
</comment>
<dbReference type="InterPro" id="IPR011701">
    <property type="entry name" value="MFS"/>
</dbReference>
<keyword evidence="5 7" id="KW-1133">Transmembrane helix</keyword>
<keyword evidence="3" id="KW-1003">Cell membrane</keyword>
<evidence type="ECO:0000313" key="9">
    <source>
        <dbReference type="EMBL" id="TDQ42740.1"/>
    </source>
</evidence>
<evidence type="ECO:0000256" key="3">
    <source>
        <dbReference type="ARBA" id="ARBA00022475"/>
    </source>
</evidence>
<comment type="subcellular location">
    <subcellularLocation>
        <location evidence="1">Cell membrane</location>
        <topology evidence="1">Multi-pass membrane protein</topology>
    </subcellularLocation>
</comment>
<reference evidence="9 10" key="1">
    <citation type="submission" date="2019-03" db="EMBL/GenBank/DDBJ databases">
        <title>Genomic Encyclopedia of Type Strains, Phase IV (KMG-IV): sequencing the most valuable type-strain genomes for metagenomic binning, comparative biology and taxonomic classification.</title>
        <authorList>
            <person name="Goeker M."/>
        </authorList>
    </citation>
    <scope>NUCLEOTIDE SEQUENCE [LARGE SCALE GENOMIC DNA]</scope>
    <source>
        <strain evidence="9 10">DSM 28697</strain>
    </source>
</reference>
<evidence type="ECO:0000256" key="2">
    <source>
        <dbReference type="ARBA" id="ARBA00022448"/>
    </source>
</evidence>
<evidence type="ECO:0000256" key="7">
    <source>
        <dbReference type="SAM" id="Phobius"/>
    </source>
</evidence>
<evidence type="ECO:0000256" key="4">
    <source>
        <dbReference type="ARBA" id="ARBA00022692"/>
    </source>
</evidence>
<dbReference type="GO" id="GO:0022857">
    <property type="term" value="F:transmembrane transporter activity"/>
    <property type="evidence" value="ECO:0007669"/>
    <property type="project" value="InterPro"/>
</dbReference>
<keyword evidence="10" id="KW-1185">Reference proteome</keyword>
<dbReference type="PANTHER" id="PTHR43414">
    <property type="entry name" value="MULTIDRUG RESISTANCE PROTEIN MDTG"/>
    <property type="match status" value="1"/>
</dbReference>
<dbReference type="Pfam" id="PF07690">
    <property type="entry name" value="MFS_1"/>
    <property type="match status" value="1"/>
</dbReference>
<evidence type="ECO:0000256" key="1">
    <source>
        <dbReference type="ARBA" id="ARBA00004651"/>
    </source>
</evidence>
<keyword evidence="4 7" id="KW-0812">Transmembrane</keyword>
<protein>
    <submittedName>
        <fullName evidence="9">Putative MFS family arabinose efflux permease</fullName>
    </submittedName>
</protein>